<feature type="compositionally biased region" description="Polar residues" evidence="7">
    <location>
        <begin position="419"/>
        <end position="429"/>
    </location>
</feature>
<keyword evidence="4 6" id="KW-0418">Kinase</keyword>
<organism evidence="8 9">
    <name type="scientific">Actinidia rufa</name>
    <dbReference type="NCBI Taxonomy" id="165716"/>
    <lineage>
        <taxon>Eukaryota</taxon>
        <taxon>Viridiplantae</taxon>
        <taxon>Streptophyta</taxon>
        <taxon>Embryophyta</taxon>
        <taxon>Tracheophyta</taxon>
        <taxon>Spermatophyta</taxon>
        <taxon>Magnoliopsida</taxon>
        <taxon>eudicotyledons</taxon>
        <taxon>Gunneridae</taxon>
        <taxon>Pentapetalae</taxon>
        <taxon>asterids</taxon>
        <taxon>Ericales</taxon>
        <taxon>Actinidiaceae</taxon>
        <taxon>Actinidia</taxon>
    </lineage>
</organism>
<evidence type="ECO:0000256" key="1">
    <source>
        <dbReference type="ARBA" id="ARBA00012023"/>
    </source>
</evidence>
<keyword evidence="3 6" id="KW-0547">Nucleotide-binding</keyword>
<comment type="caution">
    <text evidence="8">The sequence shown here is derived from an EMBL/GenBank/DDBJ whole genome shotgun (WGS) entry which is preliminary data.</text>
</comment>
<dbReference type="AlphaFoldDB" id="A0A7J0EI82"/>
<dbReference type="GO" id="GO:0032958">
    <property type="term" value="P:inositol phosphate biosynthetic process"/>
    <property type="evidence" value="ECO:0007669"/>
    <property type="project" value="TreeGrafter"/>
</dbReference>
<dbReference type="Proteomes" id="UP000585474">
    <property type="component" value="Unassembled WGS sequence"/>
</dbReference>
<dbReference type="PANTHER" id="PTHR14456">
    <property type="entry name" value="INOSITOL POLYPHOSPHATE KINASE 1"/>
    <property type="match status" value="1"/>
</dbReference>
<keyword evidence="2 6" id="KW-0808">Transferase</keyword>
<dbReference type="Pfam" id="PF06090">
    <property type="entry name" value="Ins_P5_2-kin"/>
    <property type="match status" value="1"/>
</dbReference>
<comment type="catalytic activity">
    <reaction evidence="6">
        <text>1D-myo-inositol 1,3,4,5,6-pentakisphosphate + ATP = 1D-myo-inositol hexakisphosphate + ADP + H(+)</text>
        <dbReference type="Rhea" id="RHEA:20313"/>
        <dbReference type="ChEBI" id="CHEBI:15378"/>
        <dbReference type="ChEBI" id="CHEBI:30616"/>
        <dbReference type="ChEBI" id="CHEBI:57733"/>
        <dbReference type="ChEBI" id="CHEBI:58130"/>
        <dbReference type="ChEBI" id="CHEBI:456216"/>
        <dbReference type="EC" id="2.7.1.158"/>
    </reaction>
</comment>
<dbReference type="InterPro" id="IPR043001">
    <property type="entry name" value="IP5_2-K_N_lobe"/>
</dbReference>
<gene>
    <name evidence="8" type="ORF">Acr_04g0009230</name>
</gene>
<feature type="region of interest" description="Disordered" evidence="7">
    <location>
        <begin position="409"/>
        <end position="433"/>
    </location>
</feature>
<evidence type="ECO:0000256" key="4">
    <source>
        <dbReference type="ARBA" id="ARBA00022777"/>
    </source>
</evidence>
<dbReference type="Gene3D" id="3.30.200.110">
    <property type="entry name" value="Inositol-pentakisphosphate 2-kinase, N-lobe"/>
    <property type="match status" value="1"/>
</dbReference>
<evidence type="ECO:0000256" key="3">
    <source>
        <dbReference type="ARBA" id="ARBA00022741"/>
    </source>
</evidence>
<dbReference type="GO" id="GO:0005634">
    <property type="term" value="C:nucleus"/>
    <property type="evidence" value="ECO:0007669"/>
    <property type="project" value="TreeGrafter"/>
</dbReference>
<comment type="domain">
    <text evidence="6">The EXKPK motif is conserved in inositol-pentakisphosphate 2-kinases of both family 1 and 2.</text>
</comment>
<comment type="function">
    <text evidence="6">Phosphorylates Ins(1,3,4,5,6)P5 at position 2 to form Ins(1,2,3,4,5,6)P6 (InsP6 or phytate).</text>
</comment>
<dbReference type="EMBL" id="BJWL01000004">
    <property type="protein sequence ID" value="GFY86185.1"/>
    <property type="molecule type" value="Genomic_DNA"/>
</dbReference>
<evidence type="ECO:0000256" key="6">
    <source>
        <dbReference type="RuleBase" id="RU364126"/>
    </source>
</evidence>
<evidence type="ECO:0000313" key="8">
    <source>
        <dbReference type="EMBL" id="GFY86185.1"/>
    </source>
</evidence>
<keyword evidence="5 6" id="KW-0067">ATP-binding</keyword>
<name>A0A7J0EI82_9ERIC</name>
<accession>A0A7J0EI82</accession>
<evidence type="ECO:0000256" key="7">
    <source>
        <dbReference type="SAM" id="MobiDB-lite"/>
    </source>
</evidence>
<dbReference type="InterPro" id="IPR009286">
    <property type="entry name" value="Ins_P5_2-kin"/>
</dbReference>
<keyword evidence="9" id="KW-1185">Reference proteome</keyword>
<reference evidence="8 9" key="1">
    <citation type="submission" date="2019-07" db="EMBL/GenBank/DDBJ databases">
        <title>De Novo Assembly of kiwifruit Actinidia rufa.</title>
        <authorList>
            <person name="Sugita-Konishi S."/>
            <person name="Sato K."/>
            <person name="Mori E."/>
            <person name="Abe Y."/>
            <person name="Kisaki G."/>
            <person name="Hamano K."/>
            <person name="Suezawa K."/>
            <person name="Otani M."/>
            <person name="Fukuda T."/>
            <person name="Manabe T."/>
            <person name="Gomi K."/>
            <person name="Tabuchi M."/>
            <person name="Akimitsu K."/>
            <person name="Kataoka I."/>
        </authorList>
    </citation>
    <scope>NUCLEOTIDE SEQUENCE [LARGE SCALE GENOMIC DNA]</scope>
    <source>
        <strain evidence="9">cv. Fuchu</strain>
    </source>
</reference>
<dbReference type="GO" id="GO:0005524">
    <property type="term" value="F:ATP binding"/>
    <property type="evidence" value="ECO:0007669"/>
    <property type="project" value="UniProtKB-KW"/>
</dbReference>
<protein>
    <recommendedName>
        <fullName evidence="1 6">Inositol-pentakisphosphate 2-kinase</fullName>
        <ecNumber evidence="1 6">2.7.1.158</ecNumber>
    </recommendedName>
</protein>
<evidence type="ECO:0000256" key="2">
    <source>
        <dbReference type="ARBA" id="ARBA00022679"/>
    </source>
</evidence>
<evidence type="ECO:0000313" key="9">
    <source>
        <dbReference type="Proteomes" id="UP000585474"/>
    </source>
</evidence>
<dbReference type="OrthoDB" id="272370at2759"/>
<dbReference type="GO" id="GO:0035299">
    <property type="term" value="F:inositol-1,3,4,5,6-pentakisphosphate 2-kinase activity"/>
    <property type="evidence" value="ECO:0007669"/>
    <property type="project" value="UniProtKB-EC"/>
</dbReference>
<evidence type="ECO:0000256" key="5">
    <source>
        <dbReference type="ARBA" id="ARBA00022840"/>
    </source>
</evidence>
<dbReference type="EC" id="2.7.1.158" evidence="1 6"/>
<dbReference type="PANTHER" id="PTHR14456:SF2">
    <property type="entry name" value="INOSITOL-PENTAKISPHOSPHATE 2-KINASE"/>
    <property type="match status" value="1"/>
</dbReference>
<sequence>MELVLEQKDAGDWVYRGEGAANLVLAYNGNSPAFVGKVLRIQKAPRNGSPRFGSDSEDGHSSLTTDECLLWKETKDLVSAPTRKIAEQLYVQHVITPLLGSGHVDAGIRVLVTREFLESVEKNVLCQRPSWRVDAAKVNTLNNSALLISDHSVFPHGNLKGGFCISVEIKISEISVYDPLDMFSGSKDRVHKAIEALFVTPQNNFRVFLNGTLIYGGLGGGADTASCAIEEAFEDELKCVIQADDGLRTTTFLKLVSEAVFGSGLIDRLLKVEKLDIFDIEGAIHAYYDIISQPCTVCRDLGEDKLSGKYSYLHSLPLNESLKIVRDYLIAATGKDLSMMISFRPRVDGDAESPYHGVFLKSTNQAFDYKASFIDLDMKSLKKMEHYYEIDQQIVRCYAQMVNGEHQVEKPTSVDPYRNTYSDQSSTMEDASHAGDPPALFTLPFQPWDPDIVCPTLFALHTHYASKQRFNATLLYRRKREEHVVCPSMYNWERCTKKSG</sequence>
<proteinExistence type="predicted"/>